<dbReference type="PROSITE" id="PS50005">
    <property type="entry name" value="TPR"/>
    <property type="match status" value="1"/>
</dbReference>
<evidence type="ECO:0000256" key="1">
    <source>
        <dbReference type="PROSITE-ProRule" id="PRU00339"/>
    </source>
</evidence>
<gene>
    <name evidence="2" type="ORF">D0433_07580</name>
</gene>
<evidence type="ECO:0000313" key="3">
    <source>
        <dbReference type="Proteomes" id="UP000266389"/>
    </source>
</evidence>
<proteinExistence type="predicted"/>
<evidence type="ECO:0000313" key="2">
    <source>
        <dbReference type="EMBL" id="RFM24143.1"/>
    </source>
</evidence>
<dbReference type="InterPro" id="IPR019734">
    <property type="entry name" value="TPR_rpt"/>
</dbReference>
<organism evidence="2 3">
    <name type="scientific">Candidatus Thermochlorobacter aerophilus</name>
    <dbReference type="NCBI Taxonomy" id="1868324"/>
    <lineage>
        <taxon>Bacteria</taxon>
        <taxon>Pseudomonadati</taxon>
        <taxon>Chlorobiota</taxon>
        <taxon>Chlorobiia</taxon>
        <taxon>Chlorobiales</taxon>
        <taxon>Candidatus Thermochlorobacteriaceae</taxon>
        <taxon>Candidatus Thermochlorobacter</taxon>
    </lineage>
</organism>
<dbReference type="AlphaFoldDB" id="A0A395M030"/>
<dbReference type="SUPFAM" id="SSF48452">
    <property type="entry name" value="TPR-like"/>
    <property type="match status" value="1"/>
</dbReference>
<keyword evidence="1" id="KW-0802">TPR repeat</keyword>
<accession>A0A395M030</accession>
<sequence length="483" mass="56268">MSALKVERLFLSLSSEEREAFRARLQATQTVLLHLYDALEEITSQQRRLSRCKRQLIESLYHEPYTPASDTRFRNDCRRLAEHLERFLAERQCLNMLEKNSLWHARFLLVALLQRGLWKEFEENYRKARATALSNCDFETLLALDNLQFHHLWESRTHKPQALKHLLSTIEASKADLKNHYATTHAHWGSIYTGALHYLQVYEQSKSWEKLKQVDFTDVHSPLAEYYEQKSRTFAQSLHADIASMTKALNIIFSLPSVLPHICAEQLSALGNVGLAYMLNGDYANALQYYQKAFEFSQTHGLEFGASLAFNYASVLMKCARYKDALEIFHAKWKVLSKGKLTQHRAEVMRCYCHIFLGELDRSQALIPSSLAPYPLDIQLYFHFANIAIFIEQRNFFVAERTVNNLLKRFQRRKSYAQHKSAQQLALLYRKLIRLLQSQPYAKSSSLKKMKEALTTFKATHRDYHSALPVIWLEHKLATDIVD</sequence>
<dbReference type="InterPro" id="IPR011990">
    <property type="entry name" value="TPR-like_helical_dom_sf"/>
</dbReference>
<dbReference type="SMART" id="SM00028">
    <property type="entry name" value="TPR"/>
    <property type="match status" value="1"/>
</dbReference>
<dbReference type="EMBL" id="PHFL01000046">
    <property type="protein sequence ID" value="RFM24143.1"/>
    <property type="molecule type" value="Genomic_DNA"/>
</dbReference>
<protein>
    <submittedName>
        <fullName evidence="2">Uncharacterized protein</fullName>
    </submittedName>
</protein>
<name>A0A395M030_9BACT</name>
<comment type="caution">
    <text evidence="2">The sequence shown here is derived from an EMBL/GenBank/DDBJ whole genome shotgun (WGS) entry which is preliminary data.</text>
</comment>
<reference evidence="2 3" key="1">
    <citation type="journal article" date="2011" name="ISME J.">
        <title>Community ecology of hot spring cyanobacterial mats: predominant populations and their functional potential.</title>
        <authorList>
            <person name="Klatt C.G."/>
            <person name="Wood J.M."/>
            <person name="Rusch D.B."/>
            <person name="Bateson M.M."/>
            <person name="Hamamura N."/>
            <person name="Heidelberg J.F."/>
            <person name="Grossman A.R."/>
            <person name="Bhaya D."/>
            <person name="Cohan F.M."/>
            <person name="Kuhl M."/>
            <person name="Bryant D.A."/>
            <person name="Ward D.M."/>
        </authorList>
    </citation>
    <scope>NUCLEOTIDE SEQUENCE [LARGE SCALE GENOMIC DNA]</scope>
    <source>
        <strain evidence="2">OS</strain>
    </source>
</reference>
<feature type="repeat" description="TPR" evidence="1">
    <location>
        <begin position="267"/>
        <end position="300"/>
    </location>
</feature>
<dbReference type="Gene3D" id="1.25.40.10">
    <property type="entry name" value="Tetratricopeptide repeat domain"/>
    <property type="match status" value="1"/>
</dbReference>
<dbReference type="Proteomes" id="UP000266389">
    <property type="component" value="Unassembled WGS sequence"/>
</dbReference>